<protein>
    <recommendedName>
        <fullName evidence="7">Copper transport protein</fullName>
    </recommendedName>
</protein>
<dbReference type="GO" id="GO:0005886">
    <property type="term" value="C:plasma membrane"/>
    <property type="evidence" value="ECO:0007669"/>
    <property type="project" value="TreeGrafter"/>
</dbReference>
<evidence type="ECO:0000313" key="8">
    <source>
        <dbReference type="EMBL" id="MQL86373.1"/>
    </source>
</evidence>
<keyword evidence="2 7" id="KW-0812">Transmembrane</keyword>
<dbReference type="Proteomes" id="UP000652761">
    <property type="component" value="Unassembled WGS sequence"/>
</dbReference>
<gene>
    <name evidence="8" type="ORF">Taro_018903</name>
</gene>
<keyword evidence="3 7" id="KW-0187">Copper transport</keyword>
<dbReference type="OrthoDB" id="73901at2759"/>
<dbReference type="GO" id="GO:0005375">
    <property type="term" value="F:copper ion transmembrane transporter activity"/>
    <property type="evidence" value="ECO:0007669"/>
    <property type="project" value="UniProtKB-UniRule"/>
</dbReference>
<dbReference type="EMBL" id="NMUH01000895">
    <property type="protein sequence ID" value="MQL86373.1"/>
    <property type="molecule type" value="Genomic_DNA"/>
</dbReference>
<comment type="similarity">
    <text evidence="1 7">Belongs to the copper transporter (Ctr) (TC 1.A.56) family. SLC31A subfamily.</text>
</comment>
<comment type="caution">
    <text evidence="8">The sequence shown here is derived from an EMBL/GenBank/DDBJ whole genome shotgun (WGS) entry which is preliminary data.</text>
</comment>
<accession>A0A843V0I4</accession>
<evidence type="ECO:0000256" key="4">
    <source>
        <dbReference type="ARBA" id="ARBA00022989"/>
    </source>
</evidence>
<keyword evidence="7" id="KW-0406">Ion transport</keyword>
<feature type="transmembrane region" description="Helical" evidence="7">
    <location>
        <begin position="70"/>
        <end position="91"/>
    </location>
</feature>
<organism evidence="8 9">
    <name type="scientific">Colocasia esculenta</name>
    <name type="common">Wild taro</name>
    <name type="synonym">Arum esculentum</name>
    <dbReference type="NCBI Taxonomy" id="4460"/>
    <lineage>
        <taxon>Eukaryota</taxon>
        <taxon>Viridiplantae</taxon>
        <taxon>Streptophyta</taxon>
        <taxon>Embryophyta</taxon>
        <taxon>Tracheophyta</taxon>
        <taxon>Spermatophyta</taxon>
        <taxon>Magnoliopsida</taxon>
        <taxon>Liliopsida</taxon>
        <taxon>Araceae</taxon>
        <taxon>Aroideae</taxon>
        <taxon>Colocasieae</taxon>
        <taxon>Colocasia</taxon>
    </lineage>
</organism>
<comment type="subcellular location">
    <subcellularLocation>
        <location evidence="7">Membrane</location>
        <topology evidence="7">Multi-pass membrane protein</topology>
    </subcellularLocation>
</comment>
<dbReference type="PANTHER" id="PTHR12483">
    <property type="entry name" value="SOLUTE CARRIER FAMILY 31 COPPER TRANSPORTERS"/>
    <property type="match status" value="1"/>
</dbReference>
<evidence type="ECO:0000313" key="9">
    <source>
        <dbReference type="Proteomes" id="UP000652761"/>
    </source>
</evidence>
<evidence type="ECO:0000256" key="5">
    <source>
        <dbReference type="ARBA" id="ARBA00023008"/>
    </source>
</evidence>
<evidence type="ECO:0000256" key="7">
    <source>
        <dbReference type="RuleBase" id="RU367022"/>
    </source>
</evidence>
<keyword evidence="4 7" id="KW-1133">Transmembrane helix</keyword>
<reference evidence="8" key="1">
    <citation type="submission" date="2017-07" db="EMBL/GenBank/DDBJ databases">
        <title>Taro Niue Genome Assembly and Annotation.</title>
        <authorList>
            <person name="Atibalentja N."/>
            <person name="Keating K."/>
            <person name="Fields C.J."/>
        </authorList>
    </citation>
    <scope>NUCLEOTIDE SEQUENCE</scope>
    <source>
        <strain evidence="8">Niue_2</strain>
        <tissue evidence="8">Leaf</tissue>
    </source>
</reference>
<evidence type="ECO:0000256" key="3">
    <source>
        <dbReference type="ARBA" id="ARBA00022796"/>
    </source>
</evidence>
<dbReference type="InterPro" id="IPR007274">
    <property type="entry name" value="Cop_transporter"/>
</dbReference>
<dbReference type="AlphaFoldDB" id="A0A843V0I4"/>
<feature type="transmembrane region" description="Helical" evidence="7">
    <location>
        <begin position="6"/>
        <end position="26"/>
    </location>
</feature>
<name>A0A843V0I4_COLES</name>
<sequence length="102" mass="10764">MARPPGGIHALALAVVFLLAFLVEWLSHYRLTRDGWPRAASGLLRTAMHAVRVQLAYLLMLAVMSSDPGVLIVAIAGHAVGFLLCSGAVFGRPGVTSATSRP</sequence>
<proteinExistence type="inferred from homology"/>
<dbReference type="PANTHER" id="PTHR12483:SF117">
    <property type="entry name" value="COPPER TRANSPORTER 3"/>
    <property type="match status" value="1"/>
</dbReference>
<dbReference type="Pfam" id="PF04145">
    <property type="entry name" value="Ctr"/>
    <property type="match status" value="1"/>
</dbReference>
<evidence type="ECO:0000256" key="6">
    <source>
        <dbReference type="ARBA" id="ARBA00023136"/>
    </source>
</evidence>
<keyword evidence="5 7" id="KW-0186">Copper</keyword>
<keyword evidence="6 7" id="KW-0472">Membrane</keyword>
<keyword evidence="7" id="KW-0813">Transport</keyword>
<evidence type="ECO:0000256" key="2">
    <source>
        <dbReference type="ARBA" id="ARBA00022692"/>
    </source>
</evidence>
<evidence type="ECO:0000256" key="1">
    <source>
        <dbReference type="ARBA" id="ARBA00006921"/>
    </source>
</evidence>
<keyword evidence="9" id="KW-1185">Reference proteome</keyword>